<sequence length="247" mass="24883">MRVKGREVARKGVQQGQDANGVRRGLVADSGQDLADRLRPELDDGVDRVRAGLAKGIEKVAGDDAGVAVGGVGVGGGERRGLWRAGLEAGPVDLRGGQERIQAPGDETGSPIPHGPGSLGVLAGVVAATAAPVSLARSAERLPVPGAAGASFSGDPVALASFSGELLQTDVLSTWTRAKGGGHPGRVASLCVGDHQRKVLRGDCVGGGLEMGLLALEQKVNVGSPFAVQHAAHVCKAVGEELPGLSE</sequence>
<dbReference type="AlphaFoldDB" id="A0A9D5HX15"/>
<dbReference type="Proteomes" id="UP001067231">
    <property type="component" value="Unassembled WGS sequence"/>
</dbReference>
<reference evidence="2" key="1">
    <citation type="submission" date="2022-10" db="EMBL/GenBank/DDBJ databases">
        <title>Adaptive evolution leads to modifications in subtelomeric GC content in a zoonotic Cryptosporidium species.</title>
        <authorList>
            <person name="Li J."/>
            <person name="Feng Y."/>
            <person name="Xiao L."/>
        </authorList>
    </citation>
    <scope>NUCLEOTIDE SEQUENCE</scope>
    <source>
        <strain evidence="2">33844</strain>
    </source>
</reference>
<feature type="region of interest" description="Disordered" evidence="1">
    <location>
        <begin position="1"/>
        <end position="28"/>
    </location>
</feature>
<evidence type="ECO:0000313" key="2">
    <source>
        <dbReference type="EMBL" id="KAJ1607884.1"/>
    </source>
</evidence>
<organism evidence="2">
    <name type="scientific">Cryptosporidium canis</name>
    <dbReference type="NCBI Taxonomy" id="195482"/>
    <lineage>
        <taxon>Eukaryota</taxon>
        <taxon>Sar</taxon>
        <taxon>Alveolata</taxon>
        <taxon>Apicomplexa</taxon>
        <taxon>Conoidasida</taxon>
        <taxon>Coccidia</taxon>
        <taxon>Eucoccidiorida</taxon>
        <taxon>Eimeriorina</taxon>
        <taxon>Cryptosporidiidae</taxon>
        <taxon>Cryptosporidium</taxon>
    </lineage>
</organism>
<gene>
    <name evidence="2" type="ORF">OJ253_2150</name>
</gene>
<evidence type="ECO:0000256" key="1">
    <source>
        <dbReference type="SAM" id="MobiDB-lite"/>
    </source>
</evidence>
<proteinExistence type="predicted"/>
<accession>A0A9D5HX15</accession>
<dbReference type="OrthoDB" id="10605119at2759"/>
<name>A0A9D5HX15_9CRYT</name>
<dbReference type="EMBL" id="JAPCXC010000053">
    <property type="protein sequence ID" value="KAJ1607884.1"/>
    <property type="molecule type" value="Genomic_DNA"/>
</dbReference>
<comment type="caution">
    <text evidence="2">The sequence shown here is derived from an EMBL/GenBank/DDBJ whole genome shotgun (WGS) entry which is preliminary data.</text>
</comment>
<feature type="compositionally biased region" description="Basic and acidic residues" evidence="1">
    <location>
        <begin position="1"/>
        <end position="10"/>
    </location>
</feature>
<protein>
    <submittedName>
        <fullName evidence="2">Uncharacterized protein</fullName>
    </submittedName>
</protein>